<comment type="caution">
    <text evidence="1">The sequence shown here is derived from an EMBL/GenBank/DDBJ whole genome shotgun (WGS) entry which is preliminary data.</text>
</comment>
<protein>
    <submittedName>
        <fullName evidence="1">Uncharacterized protein</fullName>
    </submittedName>
</protein>
<organism evidence="1">
    <name type="scientific">marine sediment metagenome</name>
    <dbReference type="NCBI Taxonomy" id="412755"/>
    <lineage>
        <taxon>unclassified sequences</taxon>
        <taxon>metagenomes</taxon>
        <taxon>ecological metagenomes</taxon>
    </lineage>
</organism>
<feature type="non-terminal residue" evidence="1">
    <location>
        <position position="40"/>
    </location>
</feature>
<dbReference type="EMBL" id="BARU01009573">
    <property type="protein sequence ID" value="GAH38797.1"/>
    <property type="molecule type" value="Genomic_DNA"/>
</dbReference>
<dbReference type="AlphaFoldDB" id="X1F1J3"/>
<proteinExistence type="predicted"/>
<name>X1F1J3_9ZZZZ</name>
<evidence type="ECO:0000313" key="1">
    <source>
        <dbReference type="EMBL" id="GAH38797.1"/>
    </source>
</evidence>
<reference evidence="1" key="1">
    <citation type="journal article" date="2014" name="Front. Microbiol.">
        <title>High frequency of phylogenetically diverse reductive dehalogenase-homologous genes in deep subseafloor sedimentary metagenomes.</title>
        <authorList>
            <person name="Kawai M."/>
            <person name="Futagami T."/>
            <person name="Toyoda A."/>
            <person name="Takaki Y."/>
            <person name="Nishi S."/>
            <person name="Hori S."/>
            <person name="Arai W."/>
            <person name="Tsubouchi T."/>
            <person name="Morono Y."/>
            <person name="Uchiyama I."/>
            <person name="Ito T."/>
            <person name="Fujiyama A."/>
            <person name="Inagaki F."/>
            <person name="Takami H."/>
        </authorList>
    </citation>
    <scope>NUCLEOTIDE SEQUENCE</scope>
    <source>
        <strain evidence="1">Expedition CK06-06</strain>
    </source>
</reference>
<sequence length="40" mass="4366">MKGKVLHRFLVILIAISMLSIMPMTPQGTLAERNGTGGPW</sequence>
<accession>X1F1J3</accession>
<gene>
    <name evidence="1" type="ORF">S03H2_18446</name>
</gene>